<name>A0A7C9ITS0_9RHOB</name>
<dbReference type="RefSeq" id="WP_160764925.1">
    <property type="nucleotide sequence ID" value="NZ_WUPT01000002.1"/>
</dbReference>
<accession>A0A7C9ITS0</accession>
<reference evidence="1 2" key="2">
    <citation type="submission" date="2020-03" db="EMBL/GenBank/DDBJ databases">
        <title>Kangsaoukella pontilimi gen. nov., sp. nov., a new member of the family Rhodobacteraceae isolated from a tidal mudflat.</title>
        <authorList>
            <person name="Kim I.S."/>
        </authorList>
    </citation>
    <scope>NUCLEOTIDE SEQUENCE [LARGE SCALE GENOMIC DNA]</scope>
    <source>
        <strain evidence="1 2">GH1-50</strain>
    </source>
</reference>
<dbReference type="Pfam" id="PF07845">
    <property type="entry name" value="DUF1636"/>
    <property type="match status" value="1"/>
</dbReference>
<comment type="caution">
    <text evidence="1">The sequence shown here is derived from an EMBL/GenBank/DDBJ whole genome shotgun (WGS) entry which is preliminary data.</text>
</comment>
<keyword evidence="2" id="KW-1185">Reference proteome</keyword>
<gene>
    <name evidence="1" type="ORF">GQ651_14550</name>
</gene>
<proteinExistence type="predicted"/>
<reference evidence="1 2" key="1">
    <citation type="submission" date="2019-12" db="EMBL/GenBank/DDBJ databases">
        <authorList>
            <person name="Lee S.D."/>
        </authorList>
    </citation>
    <scope>NUCLEOTIDE SEQUENCE [LARGE SCALE GENOMIC DNA]</scope>
    <source>
        <strain evidence="1 2">GH1-50</strain>
    </source>
</reference>
<dbReference type="Proteomes" id="UP000480350">
    <property type="component" value="Unassembled WGS sequence"/>
</dbReference>
<dbReference type="EMBL" id="WUPT01000002">
    <property type="protein sequence ID" value="MXQ09065.1"/>
    <property type="molecule type" value="Genomic_DNA"/>
</dbReference>
<sequence>MSGDEIVLRLCDTCDGPSWDGVPEAVADAGLEVPVRIEMQACMNGCARPRTLALQGVGRATYFFDGVDPVADLGDIIGTLRAYAAAPKGWIEDARPCGRLRFCLRGRVPAL</sequence>
<dbReference type="AlphaFoldDB" id="A0A7C9ITS0"/>
<protein>
    <submittedName>
        <fullName evidence="1">DUF1636 domain-containing protein</fullName>
    </submittedName>
</protein>
<evidence type="ECO:0000313" key="2">
    <source>
        <dbReference type="Proteomes" id="UP000480350"/>
    </source>
</evidence>
<organism evidence="1 2">
    <name type="scientific">Kangsaoukella pontilimi</name>
    <dbReference type="NCBI Taxonomy" id="2691042"/>
    <lineage>
        <taxon>Bacteria</taxon>
        <taxon>Pseudomonadati</taxon>
        <taxon>Pseudomonadota</taxon>
        <taxon>Alphaproteobacteria</taxon>
        <taxon>Rhodobacterales</taxon>
        <taxon>Paracoccaceae</taxon>
        <taxon>Kangsaoukella</taxon>
    </lineage>
</organism>
<evidence type="ECO:0000313" key="1">
    <source>
        <dbReference type="EMBL" id="MXQ09065.1"/>
    </source>
</evidence>
<dbReference type="InterPro" id="IPR012863">
    <property type="entry name" value="DUF1636"/>
</dbReference>